<evidence type="ECO:0000313" key="1">
    <source>
        <dbReference type="EMBL" id="NMP22922.1"/>
    </source>
</evidence>
<evidence type="ECO:0000313" key="2">
    <source>
        <dbReference type="Proteomes" id="UP000533476"/>
    </source>
</evidence>
<organism evidence="1 2">
    <name type="scientific">Sulfobacillus harzensis</name>
    <dbReference type="NCBI Taxonomy" id="2729629"/>
    <lineage>
        <taxon>Bacteria</taxon>
        <taxon>Bacillati</taxon>
        <taxon>Bacillota</taxon>
        <taxon>Clostridia</taxon>
        <taxon>Eubacteriales</taxon>
        <taxon>Clostridiales Family XVII. Incertae Sedis</taxon>
        <taxon>Sulfobacillus</taxon>
    </lineage>
</organism>
<proteinExistence type="predicted"/>
<keyword evidence="2" id="KW-1185">Reference proteome</keyword>
<comment type="caution">
    <text evidence="1">The sequence shown here is derived from an EMBL/GenBank/DDBJ whole genome shotgun (WGS) entry which is preliminary data.</text>
</comment>
<reference evidence="1 2" key="1">
    <citation type="submission" date="2020-04" db="EMBL/GenBank/DDBJ databases">
        <authorList>
            <person name="Zhang R."/>
            <person name="Schippers A."/>
        </authorList>
    </citation>
    <scope>NUCLEOTIDE SEQUENCE [LARGE SCALE GENOMIC DNA]</scope>
    <source>
        <strain evidence="1 2">DSM 109850</strain>
    </source>
</reference>
<sequence length="236" mass="24620">MSSSTPGPTLPGAGLFLPAVNQAMAAIQNRTQLPLAAPRNIPISGSEGHLYLAAQTTALAAAYHVHLQLTVTPLSVNNPTINTPQNSGLANDFGGFGATQYQTPSQAEAVLEHALYAPKAGSPVNSISLGGGVVGQVYQDPGIIQWTDGQWTLQVVGEPSIDESEAKKIVQCLAGQKLPATRGVMVVLAAGDGDHTVVGFQVGDVLYRVSDYHSAIGAIEMTMGLKGWPTSQNLYF</sequence>
<accession>A0A7Y0Q2U8</accession>
<dbReference type="EMBL" id="JABBVZ010000034">
    <property type="protein sequence ID" value="NMP22922.1"/>
    <property type="molecule type" value="Genomic_DNA"/>
</dbReference>
<dbReference type="AlphaFoldDB" id="A0A7Y0Q2U8"/>
<name>A0A7Y0Q2U8_9FIRM</name>
<gene>
    <name evidence="1" type="ORF">HIJ39_11235</name>
</gene>
<dbReference type="RefSeq" id="WP_169099705.1">
    <property type="nucleotide sequence ID" value="NZ_JABBVZ010000034.1"/>
</dbReference>
<dbReference type="Proteomes" id="UP000533476">
    <property type="component" value="Unassembled WGS sequence"/>
</dbReference>
<protein>
    <submittedName>
        <fullName evidence="1">Uncharacterized protein</fullName>
    </submittedName>
</protein>